<dbReference type="Pfam" id="PF00392">
    <property type="entry name" value="GntR"/>
    <property type="match status" value="1"/>
</dbReference>
<dbReference type="SMART" id="SM00345">
    <property type="entry name" value="HTH_GNTR"/>
    <property type="match status" value="1"/>
</dbReference>
<keyword evidence="2" id="KW-0238">DNA-binding</keyword>
<evidence type="ECO:0000256" key="1">
    <source>
        <dbReference type="ARBA" id="ARBA00023015"/>
    </source>
</evidence>
<dbReference type="GO" id="GO:0045892">
    <property type="term" value="P:negative regulation of DNA-templated transcription"/>
    <property type="evidence" value="ECO:0007669"/>
    <property type="project" value="TreeGrafter"/>
</dbReference>
<evidence type="ECO:0000256" key="3">
    <source>
        <dbReference type="ARBA" id="ARBA00023163"/>
    </source>
</evidence>
<proteinExistence type="predicted"/>
<feature type="domain" description="HTH gntR-type" evidence="4">
    <location>
        <begin position="11"/>
        <end position="78"/>
    </location>
</feature>
<dbReference type="RefSeq" id="WP_086574603.1">
    <property type="nucleotide sequence ID" value="NZ_JAFMOF010000004.1"/>
</dbReference>
<dbReference type="PRINTS" id="PR00035">
    <property type="entry name" value="HTHGNTR"/>
</dbReference>
<dbReference type="Gene3D" id="3.40.1410.10">
    <property type="entry name" value="Chorismate lyase-like"/>
    <property type="match status" value="1"/>
</dbReference>
<dbReference type="CDD" id="cd07377">
    <property type="entry name" value="WHTH_GntR"/>
    <property type="match status" value="1"/>
</dbReference>
<sequence length="249" mass="26606">MGTTRLESVPEPKYWHLKTVLSDALDSEFSVGQILPNERELAARFGVARATLRQALEQLELEGRLQRRRGVGTTVAPPRMGVAVADAGHAWPGTAADAWQSLDSTEEAPPAAVAHLLETAPDEPVHTVRRHRRTHGQPVAAESLYVPAGSVPGLAAIDAPAGQARARAVLRELQRLRLEGQDRSVELGSARADDAKQLDRLPGAPVLVVTTRYVADGRTAAVAVATYRADTCRLTFADPAGADVELLAV</sequence>
<keyword evidence="3" id="KW-0804">Transcription</keyword>
<name>A0A939JT50_9ACTN</name>
<dbReference type="InterPro" id="IPR000524">
    <property type="entry name" value="Tscrpt_reg_HTH_GntR"/>
</dbReference>
<evidence type="ECO:0000313" key="6">
    <source>
        <dbReference type="Proteomes" id="UP000664781"/>
    </source>
</evidence>
<dbReference type="InterPro" id="IPR011663">
    <property type="entry name" value="UTRA"/>
</dbReference>
<evidence type="ECO:0000259" key="4">
    <source>
        <dbReference type="PROSITE" id="PS50949"/>
    </source>
</evidence>
<dbReference type="SUPFAM" id="SSF46785">
    <property type="entry name" value="Winged helix' DNA-binding domain"/>
    <property type="match status" value="1"/>
</dbReference>
<dbReference type="InterPro" id="IPR036390">
    <property type="entry name" value="WH_DNA-bd_sf"/>
</dbReference>
<dbReference type="SUPFAM" id="SSF64288">
    <property type="entry name" value="Chorismate lyase-like"/>
    <property type="match status" value="1"/>
</dbReference>
<dbReference type="AlphaFoldDB" id="A0A939JT50"/>
<reference evidence="5" key="1">
    <citation type="submission" date="2021-03" db="EMBL/GenBank/DDBJ databases">
        <title>Streptomyces strains.</title>
        <authorList>
            <person name="Lund M.B."/>
            <person name="Toerring T."/>
        </authorList>
    </citation>
    <scope>NUCLEOTIDE SEQUENCE</scope>
    <source>
        <strain evidence="5">JCM 4242</strain>
    </source>
</reference>
<keyword evidence="6" id="KW-1185">Reference proteome</keyword>
<evidence type="ECO:0000256" key="2">
    <source>
        <dbReference type="ARBA" id="ARBA00023125"/>
    </source>
</evidence>
<evidence type="ECO:0000313" key="5">
    <source>
        <dbReference type="EMBL" id="MBO0656085.1"/>
    </source>
</evidence>
<accession>A0A939JT50</accession>
<dbReference type="GO" id="GO:0003700">
    <property type="term" value="F:DNA-binding transcription factor activity"/>
    <property type="evidence" value="ECO:0007669"/>
    <property type="project" value="InterPro"/>
</dbReference>
<dbReference type="PROSITE" id="PS50949">
    <property type="entry name" value="HTH_GNTR"/>
    <property type="match status" value="1"/>
</dbReference>
<dbReference type="InterPro" id="IPR050679">
    <property type="entry name" value="Bact_HTH_transcr_reg"/>
</dbReference>
<dbReference type="PANTHER" id="PTHR44846:SF17">
    <property type="entry name" value="GNTR-FAMILY TRANSCRIPTIONAL REGULATOR"/>
    <property type="match status" value="1"/>
</dbReference>
<dbReference type="InterPro" id="IPR036388">
    <property type="entry name" value="WH-like_DNA-bd_sf"/>
</dbReference>
<gene>
    <name evidence="5" type="ORF">J1792_25925</name>
</gene>
<dbReference type="Proteomes" id="UP000664781">
    <property type="component" value="Unassembled WGS sequence"/>
</dbReference>
<dbReference type="Gene3D" id="1.10.10.10">
    <property type="entry name" value="Winged helix-like DNA-binding domain superfamily/Winged helix DNA-binding domain"/>
    <property type="match status" value="1"/>
</dbReference>
<protein>
    <submittedName>
        <fullName evidence="5">GntR family transcriptional regulator</fullName>
    </submittedName>
</protein>
<dbReference type="Pfam" id="PF07702">
    <property type="entry name" value="UTRA"/>
    <property type="match status" value="1"/>
</dbReference>
<dbReference type="SMART" id="SM00866">
    <property type="entry name" value="UTRA"/>
    <property type="match status" value="1"/>
</dbReference>
<dbReference type="PANTHER" id="PTHR44846">
    <property type="entry name" value="MANNOSYL-D-GLYCERATE TRANSPORT/METABOLISM SYSTEM REPRESSOR MNGR-RELATED"/>
    <property type="match status" value="1"/>
</dbReference>
<dbReference type="EMBL" id="JAFMOF010000004">
    <property type="protein sequence ID" value="MBO0656085.1"/>
    <property type="molecule type" value="Genomic_DNA"/>
</dbReference>
<dbReference type="GO" id="GO:0003677">
    <property type="term" value="F:DNA binding"/>
    <property type="evidence" value="ECO:0007669"/>
    <property type="project" value="UniProtKB-KW"/>
</dbReference>
<keyword evidence="1" id="KW-0805">Transcription regulation</keyword>
<organism evidence="5 6">
    <name type="scientific">Streptomyces triculaminicus</name>
    <dbReference type="NCBI Taxonomy" id="2816232"/>
    <lineage>
        <taxon>Bacteria</taxon>
        <taxon>Bacillati</taxon>
        <taxon>Actinomycetota</taxon>
        <taxon>Actinomycetes</taxon>
        <taxon>Kitasatosporales</taxon>
        <taxon>Streptomycetaceae</taxon>
        <taxon>Streptomyces</taxon>
    </lineage>
</organism>
<dbReference type="InterPro" id="IPR028978">
    <property type="entry name" value="Chorismate_lyase_/UTRA_dom_sf"/>
</dbReference>
<comment type="caution">
    <text evidence="5">The sequence shown here is derived from an EMBL/GenBank/DDBJ whole genome shotgun (WGS) entry which is preliminary data.</text>
</comment>